<dbReference type="AlphaFoldDB" id="A0A0B0NQP2"/>
<organism evidence="1 2">
    <name type="scientific">Gossypium arboreum</name>
    <name type="common">Tree cotton</name>
    <name type="synonym">Gossypium nanking</name>
    <dbReference type="NCBI Taxonomy" id="29729"/>
    <lineage>
        <taxon>Eukaryota</taxon>
        <taxon>Viridiplantae</taxon>
        <taxon>Streptophyta</taxon>
        <taxon>Embryophyta</taxon>
        <taxon>Tracheophyta</taxon>
        <taxon>Spermatophyta</taxon>
        <taxon>Magnoliopsida</taxon>
        <taxon>eudicotyledons</taxon>
        <taxon>Gunneridae</taxon>
        <taxon>Pentapetalae</taxon>
        <taxon>rosids</taxon>
        <taxon>malvids</taxon>
        <taxon>Malvales</taxon>
        <taxon>Malvaceae</taxon>
        <taxon>Malvoideae</taxon>
        <taxon>Gossypium</taxon>
    </lineage>
</organism>
<accession>A0A0B0NQP2</accession>
<name>A0A0B0NQP2_GOSAR</name>
<keyword evidence="2" id="KW-1185">Reference proteome</keyword>
<proteinExistence type="predicted"/>
<dbReference type="Proteomes" id="UP000032142">
    <property type="component" value="Unassembled WGS sequence"/>
</dbReference>
<reference evidence="2" key="1">
    <citation type="submission" date="2014-09" db="EMBL/GenBank/DDBJ databases">
        <authorList>
            <person name="Mudge J."/>
            <person name="Ramaraj T."/>
            <person name="Lindquist I.E."/>
            <person name="Bharti A.K."/>
            <person name="Sundararajan A."/>
            <person name="Cameron C.T."/>
            <person name="Woodward J.E."/>
            <person name="May G.D."/>
            <person name="Brubaker C."/>
            <person name="Broadhvest J."/>
            <person name="Wilkins T.A."/>
        </authorList>
    </citation>
    <scope>NUCLEOTIDE SEQUENCE</scope>
    <source>
        <strain evidence="2">cv. AKA8401</strain>
    </source>
</reference>
<sequence length="45" mass="5158">MQQPVCVSSSSRQCLSSNQRLPRVLLRVKDASISSNRLLRILCKW</sequence>
<protein>
    <submittedName>
        <fullName evidence="1">Uncharacterized protein</fullName>
    </submittedName>
</protein>
<gene>
    <name evidence="1" type="ORF">F383_18827</name>
</gene>
<dbReference type="EMBL" id="KN403099">
    <property type="protein sequence ID" value="KHG15165.1"/>
    <property type="molecule type" value="Genomic_DNA"/>
</dbReference>
<evidence type="ECO:0000313" key="2">
    <source>
        <dbReference type="Proteomes" id="UP000032142"/>
    </source>
</evidence>
<evidence type="ECO:0000313" key="1">
    <source>
        <dbReference type="EMBL" id="KHG15165.1"/>
    </source>
</evidence>